<name>A0A7H0H362_9ACTN</name>
<reference evidence="1 2" key="1">
    <citation type="submission" date="2020-08" db="EMBL/GenBank/DDBJ databases">
        <title>Genome sequence of Tessaracoccus defluvii JCM 17540T.</title>
        <authorList>
            <person name="Hyun D.-W."/>
            <person name="Bae J.-W."/>
        </authorList>
    </citation>
    <scope>NUCLEOTIDE SEQUENCE [LARGE SCALE GENOMIC DNA]</scope>
    <source>
        <strain evidence="1 2">JCM 17540</strain>
    </source>
</reference>
<dbReference type="EMBL" id="CP060789">
    <property type="protein sequence ID" value="QNP54978.1"/>
    <property type="molecule type" value="Genomic_DNA"/>
</dbReference>
<proteinExistence type="predicted"/>
<protein>
    <submittedName>
        <fullName evidence="1">Uncharacterized protein</fullName>
    </submittedName>
</protein>
<dbReference type="AlphaFoldDB" id="A0A7H0H362"/>
<dbReference type="Proteomes" id="UP000516117">
    <property type="component" value="Chromosome"/>
</dbReference>
<keyword evidence="2" id="KW-1185">Reference proteome</keyword>
<organism evidence="1 2">
    <name type="scientific">Tessaracoccus defluvii</name>
    <dbReference type="NCBI Taxonomy" id="1285901"/>
    <lineage>
        <taxon>Bacteria</taxon>
        <taxon>Bacillati</taxon>
        <taxon>Actinomycetota</taxon>
        <taxon>Actinomycetes</taxon>
        <taxon>Propionibacteriales</taxon>
        <taxon>Propionibacteriaceae</taxon>
        <taxon>Tessaracoccus</taxon>
    </lineage>
</organism>
<dbReference type="RefSeq" id="WP_187720114.1">
    <property type="nucleotide sequence ID" value="NZ_BAABBL010000004.1"/>
</dbReference>
<evidence type="ECO:0000313" key="2">
    <source>
        <dbReference type="Proteomes" id="UP000516117"/>
    </source>
</evidence>
<dbReference type="KEGG" id="tdf:H9L22_11910"/>
<accession>A0A7H0H362</accession>
<evidence type="ECO:0000313" key="1">
    <source>
        <dbReference type="EMBL" id="QNP54978.1"/>
    </source>
</evidence>
<gene>
    <name evidence="1" type="ORF">H9L22_11910</name>
</gene>
<sequence>MSEIRFSPQSWSRGAADVDATAEALARRALSIVERCGDLGRLGCNNGGTLADTALSMILPVLTSAAQEAVVGMAEGFGIEAENMRVTGENYAAIEETNTQLAALIGGN</sequence>